<dbReference type="EMBL" id="SCEB01214540">
    <property type="protein sequence ID" value="RXM34768.1"/>
    <property type="molecule type" value="Genomic_DNA"/>
</dbReference>
<dbReference type="AlphaFoldDB" id="A0A444UI62"/>
<organism evidence="1 2">
    <name type="scientific">Acipenser ruthenus</name>
    <name type="common">Sterlet sturgeon</name>
    <dbReference type="NCBI Taxonomy" id="7906"/>
    <lineage>
        <taxon>Eukaryota</taxon>
        <taxon>Metazoa</taxon>
        <taxon>Chordata</taxon>
        <taxon>Craniata</taxon>
        <taxon>Vertebrata</taxon>
        <taxon>Euteleostomi</taxon>
        <taxon>Actinopterygii</taxon>
        <taxon>Chondrostei</taxon>
        <taxon>Acipenseriformes</taxon>
        <taxon>Acipenseridae</taxon>
        <taxon>Acipenser</taxon>
    </lineage>
</organism>
<evidence type="ECO:0000313" key="1">
    <source>
        <dbReference type="EMBL" id="RXM34768.1"/>
    </source>
</evidence>
<dbReference type="Proteomes" id="UP000289886">
    <property type="component" value="Unassembled WGS sequence"/>
</dbReference>
<keyword evidence="2" id="KW-1185">Reference proteome</keyword>
<name>A0A444UI62_ACIRT</name>
<comment type="caution">
    <text evidence="1">The sequence shown here is derived from an EMBL/GenBank/DDBJ whole genome shotgun (WGS) entry which is preliminary data.</text>
</comment>
<sequence>MAESAGEEVFDQLIAGPATAAGTGITGGGTAETQFLPSFENSLAPGTGNSAGTSPGLVASTAAAPGLGAVSGVGSVSGTTGDGPQASPSFGTAIGMLGTAVGTAILAPSSGIGLGLTGTNPPNMAGAGMLSQLHATFWDPTISTDWDSEKASQQCILRIKR</sequence>
<gene>
    <name evidence="1" type="ORF">EOD39_4545</name>
</gene>
<evidence type="ECO:0000313" key="2">
    <source>
        <dbReference type="Proteomes" id="UP000289886"/>
    </source>
</evidence>
<accession>A0A444UI62</accession>
<protein>
    <submittedName>
        <fullName evidence="1">Ubiquitin-conjugating enzyme E2 Z</fullName>
    </submittedName>
</protein>
<reference evidence="1 2" key="1">
    <citation type="submission" date="2019-01" db="EMBL/GenBank/DDBJ databases">
        <title>Draft Genome and Complete Hox-Cluster Characterization of the Sterlet Sturgeon (Acipenser ruthenus).</title>
        <authorList>
            <person name="Wei Q."/>
        </authorList>
    </citation>
    <scope>NUCLEOTIDE SEQUENCE [LARGE SCALE GENOMIC DNA]</scope>
    <source>
        <strain evidence="1">WHYD16114868_AA</strain>
        <tissue evidence="1">Blood</tissue>
    </source>
</reference>
<proteinExistence type="predicted"/>